<dbReference type="AlphaFoldDB" id="A0ABD5RY29"/>
<dbReference type="InterPro" id="IPR008557">
    <property type="entry name" value="PhoX"/>
</dbReference>
<keyword evidence="3" id="KW-1185">Reference proteome</keyword>
<gene>
    <name evidence="2" type="ORF">ACFQE1_07585</name>
</gene>
<dbReference type="PANTHER" id="PTHR35399">
    <property type="entry name" value="SLR8030 PROTEIN"/>
    <property type="match status" value="1"/>
</dbReference>
<sequence>MFDLSRRNLMASSAAAALGASVAGDAVAQEDDDTGSAKAPMVKGDLERFAWTALGAEVTGPEVTKGGTLFFSVQHPSRKNPAPYNKGGIGYVQGYDWADGSEFDTLGIPETKAEQGRVQVGSGEFTVFAQEGDNVGDDEDLGYPQTPDGLALDEFPGSRYGNFGYNPDCNRFIPTNEAETEGYLFTNFEQSPGDVTQMPLSQAEDGSWEADLENTRNLSNTEELRSLGGTRINCYGDTSPWNTYLSAEEEYSHPRTAPYAKVSDFVGDSEGPNERGAAQFYNRPNPTGVQDFVDEYYGEDSWYVQGSFALAGLELQAYYLGADPVDNESDLAGDVELETSLQPIESPYPNPYRYGYIVDFREPDAETPKPVKYHVMGRAAWECPDVQADERTVYLSSDGDNKGFYKFVADEPIPSYDDPMEIAGSLYVAKVTNKEAAADLPPYEANLELDWWELGHATNGGVEAFVARFDDVDQVDYLEEHADTDWEEDLQAALEEADREVVENGNRSYVPDEDVVEWARQWEERGPRNVDEELKYVPFVETRACAKEIGATVEFRKSEGIDSVDDAAPGEYVYLGMSEVNTGLSDDEGDVQVDRVDGGLVYRAQIEEDYDLSTLEPVIVGPNASDTADVANSALVNVDNVFVLEDGRVLCCEDADQYNRTYPNDCLYVYTPPEYDEGGKDGEGDGSDGGDGESTTRELVVSNVGSEGSVSYEFTVGGTVERLDEPSGDYADGNRGYGTLYGWKDGYEITGEITSFSADGQVSFYVDDEEMNPDSFPDE</sequence>
<dbReference type="InterPro" id="IPR006311">
    <property type="entry name" value="TAT_signal"/>
</dbReference>
<protein>
    <submittedName>
        <fullName evidence="2">Alkaline phosphatase PhoX</fullName>
    </submittedName>
</protein>
<dbReference type="PANTHER" id="PTHR35399:SF2">
    <property type="entry name" value="DUF839 DOMAIN-CONTAINING PROTEIN"/>
    <property type="match status" value="1"/>
</dbReference>
<feature type="region of interest" description="Disordered" evidence="1">
    <location>
        <begin position="673"/>
        <end position="696"/>
    </location>
</feature>
<evidence type="ECO:0000256" key="1">
    <source>
        <dbReference type="SAM" id="MobiDB-lite"/>
    </source>
</evidence>
<evidence type="ECO:0000313" key="2">
    <source>
        <dbReference type="EMBL" id="MFC6724236.1"/>
    </source>
</evidence>
<organism evidence="2 3">
    <name type="scientific">Halobium palmae</name>
    <dbReference type="NCBI Taxonomy" id="1776492"/>
    <lineage>
        <taxon>Archaea</taxon>
        <taxon>Methanobacteriati</taxon>
        <taxon>Methanobacteriota</taxon>
        <taxon>Stenosarchaea group</taxon>
        <taxon>Halobacteria</taxon>
        <taxon>Halobacteriales</taxon>
        <taxon>Haloferacaceae</taxon>
        <taxon>Halobium</taxon>
    </lineage>
</organism>
<dbReference type="Pfam" id="PF05787">
    <property type="entry name" value="PhoX"/>
    <property type="match status" value="1"/>
</dbReference>
<proteinExistence type="predicted"/>
<name>A0ABD5RY29_9EURY</name>
<dbReference type="EMBL" id="JBHSWU010000129">
    <property type="protein sequence ID" value="MFC6724236.1"/>
    <property type="molecule type" value="Genomic_DNA"/>
</dbReference>
<dbReference type="Proteomes" id="UP001596328">
    <property type="component" value="Unassembled WGS sequence"/>
</dbReference>
<evidence type="ECO:0000313" key="3">
    <source>
        <dbReference type="Proteomes" id="UP001596328"/>
    </source>
</evidence>
<dbReference type="PROSITE" id="PS51318">
    <property type="entry name" value="TAT"/>
    <property type="match status" value="1"/>
</dbReference>
<comment type="caution">
    <text evidence="2">The sequence shown here is derived from an EMBL/GenBank/DDBJ whole genome shotgun (WGS) entry which is preliminary data.</text>
</comment>
<reference evidence="2 3" key="1">
    <citation type="journal article" date="2019" name="Int. J. Syst. Evol. Microbiol.">
        <title>The Global Catalogue of Microorganisms (GCM) 10K type strain sequencing project: providing services to taxonomists for standard genome sequencing and annotation.</title>
        <authorList>
            <consortium name="The Broad Institute Genomics Platform"/>
            <consortium name="The Broad Institute Genome Sequencing Center for Infectious Disease"/>
            <person name="Wu L."/>
            <person name="Ma J."/>
        </authorList>
    </citation>
    <scope>NUCLEOTIDE SEQUENCE [LARGE SCALE GENOMIC DNA]</scope>
    <source>
        <strain evidence="2 3">NBRC 111368</strain>
    </source>
</reference>
<accession>A0ABD5RY29</accession>